<evidence type="ECO:0000313" key="4">
    <source>
        <dbReference type="EMBL" id="QNP56345.1"/>
    </source>
</evidence>
<reference evidence="4 5" key="1">
    <citation type="submission" date="2020-08" db="EMBL/GenBank/DDBJ databases">
        <title>Genome sequence of Tessaracoccus defluvii JCM 17540T.</title>
        <authorList>
            <person name="Hyun D.-W."/>
            <person name="Bae J.-W."/>
        </authorList>
    </citation>
    <scope>NUCLEOTIDE SEQUENCE [LARGE SCALE GENOMIC DNA]</scope>
    <source>
        <strain evidence="4 5">JCM 17540</strain>
    </source>
</reference>
<evidence type="ECO:0000256" key="2">
    <source>
        <dbReference type="ARBA" id="ARBA00022679"/>
    </source>
</evidence>
<dbReference type="Gene3D" id="3.90.1510.10">
    <property type="entry name" value="Glycerate kinase, domain 2"/>
    <property type="match status" value="1"/>
</dbReference>
<dbReference type="InterPro" id="IPR018197">
    <property type="entry name" value="Glycerate_kinase_RE-like"/>
</dbReference>
<evidence type="ECO:0000256" key="1">
    <source>
        <dbReference type="ARBA" id="ARBA00006284"/>
    </source>
</evidence>
<dbReference type="EMBL" id="CP060789">
    <property type="protein sequence ID" value="QNP56345.1"/>
    <property type="molecule type" value="Genomic_DNA"/>
</dbReference>
<gene>
    <name evidence="4" type="ORF">H9L22_02445</name>
</gene>
<dbReference type="KEGG" id="tdf:H9L22_02445"/>
<dbReference type="GO" id="GO:0008887">
    <property type="term" value="F:glycerate kinase activity"/>
    <property type="evidence" value="ECO:0007669"/>
    <property type="project" value="InterPro"/>
</dbReference>
<dbReference type="AlphaFoldDB" id="A0A7H0H729"/>
<dbReference type="SUPFAM" id="SSF110738">
    <property type="entry name" value="Glycerate kinase I"/>
    <property type="match status" value="1"/>
</dbReference>
<protein>
    <submittedName>
        <fullName evidence="4">Glycerate kinase</fullName>
    </submittedName>
</protein>
<keyword evidence="5" id="KW-1185">Reference proteome</keyword>
<keyword evidence="3 4" id="KW-0418">Kinase</keyword>
<dbReference type="Proteomes" id="UP000516117">
    <property type="component" value="Chromosome"/>
</dbReference>
<evidence type="ECO:0000313" key="5">
    <source>
        <dbReference type="Proteomes" id="UP000516117"/>
    </source>
</evidence>
<name>A0A7H0H729_9ACTN</name>
<dbReference type="InterPro" id="IPR004381">
    <property type="entry name" value="Glycerate_kinase"/>
</dbReference>
<comment type="similarity">
    <text evidence="1">Belongs to the glycerate kinase type-1 family.</text>
</comment>
<organism evidence="4 5">
    <name type="scientific">Tessaracoccus defluvii</name>
    <dbReference type="NCBI Taxonomy" id="1285901"/>
    <lineage>
        <taxon>Bacteria</taxon>
        <taxon>Bacillati</taxon>
        <taxon>Actinomycetota</taxon>
        <taxon>Actinomycetes</taxon>
        <taxon>Propionibacteriales</taxon>
        <taxon>Propionibacteriaceae</taxon>
        <taxon>Tessaracoccus</taxon>
    </lineage>
</organism>
<dbReference type="Gene3D" id="3.40.50.10350">
    <property type="entry name" value="Glycerate kinase, domain 1"/>
    <property type="match status" value="1"/>
</dbReference>
<evidence type="ECO:0000256" key="3">
    <source>
        <dbReference type="ARBA" id="ARBA00022777"/>
    </source>
</evidence>
<proteinExistence type="inferred from homology"/>
<dbReference type="GO" id="GO:0031388">
    <property type="term" value="P:organic acid phosphorylation"/>
    <property type="evidence" value="ECO:0007669"/>
    <property type="project" value="InterPro"/>
</dbReference>
<accession>A0A7H0H729</accession>
<dbReference type="InterPro" id="IPR018193">
    <property type="entry name" value="Glyc_kinase_flavodox-like_fold"/>
</dbReference>
<sequence length="296" mass="29715">MRVVVAADAVAGLTPRAASDLVAAEFAAQGAQVAVIPLGVSGPALHDALLQAAPGAVVVTPGSAGDVARALRGDATDLVLDLTGDLPETLCADLFAELGGTPAAIEHLAAARRGRSTVALVAADGASSRLTGLEGLAATRGRDRGTDLADVLAADGAAESFLHAHGLADGPGMGAAEGAGALFAALGVEVSEPLGWLAARYGLEATLARCDVVVTGVESLDFHAVGGPVVRFVVEAAGKAMRPAVVVAGRNWVSSRELRLIGVEDAYATLAGPGDEPCTPDELRRVAAGVARTWRW</sequence>
<dbReference type="Pfam" id="PF02595">
    <property type="entry name" value="Gly_kinase"/>
    <property type="match status" value="1"/>
</dbReference>
<keyword evidence="2" id="KW-0808">Transferase</keyword>
<dbReference type="InterPro" id="IPR036129">
    <property type="entry name" value="Glycerate_kinase_sf"/>
</dbReference>
<dbReference type="RefSeq" id="WP_187721455.1">
    <property type="nucleotide sequence ID" value="NZ_BAABBL010000001.1"/>
</dbReference>